<evidence type="ECO:0000313" key="10">
    <source>
        <dbReference type="EMBL" id="GIL66400.1"/>
    </source>
</evidence>
<keyword evidence="11" id="KW-1185">Reference proteome</keyword>
<dbReference type="GO" id="GO:0010185">
    <property type="term" value="P:regulation of cellular defense response"/>
    <property type="evidence" value="ECO:0007669"/>
    <property type="project" value="UniProtKB-ARBA"/>
</dbReference>
<evidence type="ECO:0000256" key="8">
    <source>
        <dbReference type="SAM" id="MobiDB-lite"/>
    </source>
</evidence>
<comment type="function">
    <text evidence="1">Acts as a defensive agent. Recognizes blood group fucosylated oligosaccharides including A, B, H and Lewis B-type antigens. Does not recognize Lewis A antigen and has low affinity for monovalent haptens.</text>
</comment>
<evidence type="ECO:0000256" key="1">
    <source>
        <dbReference type="ARBA" id="ARBA00002219"/>
    </source>
</evidence>
<evidence type="ECO:0000256" key="6">
    <source>
        <dbReference type="ARBA" id="ARBA00022837"/>
    </source>
</evidence>
<keyword evidence="4" id="KW-0479">Metal-binding</keyword>
<dbReference type="EMBL" id="BNCO01000084">
    <property type="protein sequence ID" value="GIL66400.1"/>
    <property type="molecule type" value="Genomic_DNA"/>
</dbReference>
<gene>
    <name evidence="10" type="ORF">Vafri_19932</name>
</gene>
<evidence type="ECO:0000256" key="4">
    <source>
        <dbReference type="ARBA" id="ARBA00022723"/>
    </source>
</evidence>
<reference evidence="10" key="1">
    <citation type="journal article" date="2021" name="Proc. Natl. Acad. Sci. U.S.A.">
        <title>Three genomes in the algal genus Volvox reveal the fate of a haploid sex-determining region after a transition to homothallism.</title>
        <authorList>
            <person name="Yamamoto K."/>
            <person name="Hamaji T."/>
            <person name="Kawai-Toyooka H."/>
            <person name="Matsuzaki R."/>
            <person name="Takahashi F."/>
            <person name="Nishimura Y."/>
            <person name="Kawachi M."/>
            <person name="Noguchi H."/>
            <person name="Minakuchi Y."/>
            <person name="Umen J.G."/>
            <person name="Toyoda A."/>
            <person name="Nozaki H."/>
        </authorList>
    </citation>
    <scope>NUCLEOTIDE SEQUENCE</scope>
    <source>
        <strain evidence="10">NIES-3780</strain>
    </source>
</reference>
<dbReference type="PANTHER" id="PTHR45713">
    <property type="entry name" value="FTP DOMAIN-CONTAINING PROTEIN"/>
    <property type="match status" value="1"/>
</dbReference>
<dbReference type="AlphaFoldDB" id="A0A8J4BQJ3"/>
<keyword evidence="6" id="KW-0106">Calcium</keyword>
<evidence type="ECO:0000256" key="3">
    <source>
        <dbReference type="ARBA" id="ARBA00011233"/>
    </source>
</evidence>
<evidence type="ECO:0000256" key="5">
    <source>
        <dbReference type="ARBA" id="ARBA00022734"/>
    </source>
</evidence>
<evidence type="ECO:0000313" key="11">
    <source>
        <dbReference type="Proteomes" id="UP000747399"/>
    </source>
</evidence>
<keyword evidence="5" id="KW-0430">Lectin</keyword>
<dbReference type="InterPro" id="IPR003609">
    <property type="entry name" value="Pan_app"/>
</dbReference>
<evidence type="ECO:0000259" key="9">
    <source>
        <dbReference type="PROSITE" id="PS50948"/>
    </source>
</evidence>
<dbReference type="GO" id="GO:0001868">
    <property type="term" value="P:regulation of complement activation, lectin pathway"/>
    <property type="evidence" value="ECO:0007669"/>
    <property type="project" value="UniProtKB-ARBA"/>
</dbReference>
<keyword evidence="7" id="KW-1015">Disulfide bond</keyword>
<protein>
    <recommendedName>
        <fullName evidence="9">Apple domain-containing protein</fullName>
    </recommendedName>
</protein>
<comment type="similarity">
    <text evidence="2">Belongs to the fucolectin family.</text>
</comment>
<dbReference type="SMART" id="SM00607">
    <property type="entry name" value="FTP"/>
    <property type="match status" value="1"/>
</dbReference>
<name>A0A8J4BQJ3_9CHLO</name>
<comment type="caution">
    <text evidence="10">The sequence shown here is derived from an EMBL/GenBank/DDBJ whole genome shotgun (WGS) entry which is preliminary data.</text>
</comment>
<dbReference type="PROSITE" id="PS50948">
    <property type="entry name" value="PAN"/>
    <property type="match status" value="1"/>
</dbReference>
<dbReference type="PANTHER" id="PTHR45713:SF6">
    <property type="entry name" value="F5_8 TYPE C DOMAIN-CONTAINING PROTEIN"/>
    <property type="match status" value="1"/>
</dbReference>
<evidence type="ECO:0000256" key="7">
    <source>
        <dbReference type="ARBA" id="ARBA00023157"/>
    </source>
</evidence>
<dbReference type="GO" id="GO:0042806">
    <property type="term" value="F:fucose binding"/>
    <property type="evidence" value="ECO:0007669"/>
    <property type="project" value="UniProtKB-ARBA"/>
</dbReference>
<evidence type="ECO:0000256" key="2">
    <source>
        <dbReference type="ARBA" id="ARBA00010147"/>
    </source>
</evidence>
<dbReference type="GO" id="GO:0046872">
    <property type="term" value="F:metal ion binding"/>
    <property type="evidence" value="ECO:0007669"/>
    <property type="project" value="UniProtKB-KW"/>
</dbReference>
<proteinExistence type="inferred from homology"/>
<accession>A0A8J4BQJ3</accession>
<dbReference type="Proteomes" id="UP000747399">
    <property type="component" value="Unassembled WGS sequence"/>
</dbReference>
<feature type="domain" description="Apple" evidence="9">
    <location>
        <begin position="388"/>
        <end position="464"/>
    </location>
</feature>
<feature type="region of interest" description="Disordered" evidence="8">
    <location>
        <begin position="217"/>
        <end position="385"/>
    </location>
</feature>
<dbReference type="PRINTS" id="PR01217">
    <property type="entry name" value="PRICHEXTENSN"/>
</dbReference>
<feature type="compositionally biased region" description="Pro residues" evidence="8">
    <location>
        <begin position="217"/>
        <end position="384"/>
    </location>
</feature>
<dbReference type="SUPFAM" id="SSF49785">
    <property type="entry name" value="Galactose-binding domain-like"/>
    <property type="match status" value="1"/>
</dbReference>
<dbReference type="InterPro" id="IPR006585">
    <property type="entry name" value="FTP1"/>
</dbReference>
<organism evidence="10 11">
    <name type="scientific">Volvox africanus</name>
    <dbReference type="NCBI Taxonomy" id="51714"/>
    <lineage>
        <taxon>Eukaryota</taxon>
        <taxon>Viridiplantae</taxon>
        <taxon>Chlorophyta</taxon>
        <taxon>core chlorophytes</taxon>
        <taxon>Chlorophyceae</taxon>
        <taxon>CS clade</taxon>
        <taxon>Chlamydomonadales</taxon>
        <taxon>Volvocaceae</taxon>
        <taxon>Volvox</taxon>
    </lineage>
</organism>
<dbReference type="Gene3D" id="2.60.120.260">
    <property type="entry name" value="Galactose-binding domain-like"/>
    <property type="match status" value="1"/>
</dbReference>
<dbReference type="InterPro" id="IPR008979">
    <property type="entry name" value="Galactose-bd-like_sf"/>
</dbReference>
<comment type="subunit">
    <text evidence="3">Homotrimer.</text>
</comment>
<dbReference type="InterPro" id="IPR051941">
    <property type="entry name" value="BG_Antigen-Binding_Lectin"/>
</dbReference>
<dbReference type="Pfam" id="PF22633">
    <property type="entry name" value="F5_F8_type_C_2"/>
    <property type="match status" value="1"/>
</dbReference>
<sequence length="464" mass="48887">MERFCQQTGGGRLMNTSSSRVLLLFGVLTYTIGLALAQGGSVDSPSNLALRRPAYSSSILYRGFSPSNAVDGITQGPTSFTGYWSDMKFFSTGDRDMTPWFSVDLGNVSSISKVVLWNRCDCCWHRLENAELRIGNVSITEPSDTSSLTSNPLVWKQQPTDFEQFSAPCVSLSILLDPPKVGRWVTLQNNNGRVNEPYINIYEVQVFAAPFKALPPSLPPSPPPPSPPPPHQSPPPPPPPPPPPSPSPPSPPPPSPRPPRPSPPPPPPPPPPPSPSPPSPSPPSPPPPSPPPPSPPPPSPPPPSPPPPPPPPPPPSPSPPSPPPPSPPPPSPPPPSPPPPSPPPPPPPPPPPSPSPPSPPPPPPPPPSPSPPSPPPPSPPPPSPEFECRGNYSLSGVQLAKIKLSSHKNATAADYIATCRSSCLSTPGCKGFYYKSTLYCYLMKEVMNYNRYGSSVAACKLLSP</sequence>